<sequence>MSESADTASGEKVFADIKVDSLGEVNDGDLDAGAKYLIDHPQYADYTPEEARKLLWKIDLMLIPMMTIIITLAAADKIVISNAAVYGMTADLKLVGNKYSWVGSIFYFGYLIMELPANLLIQKLPVRKTLFTSFVIWNIILMCMGAAQNFSQLAAMRFLLGMGETFLFPSCSVITAMFYKKSEQPFRTAIWFSGFSSIITGILSYAVGHANTKLANWRLLFITFASITLFFTAALYVVLPDSPMSCWWMNDREKYIAIHRTKENRTGTKNTNFKRYQIMEALKDWKTWVLAVFALCNNISNGALVTFAGQIVSGLGYSPLRTTLLGMPTGVFMTASSWMIALPTFFYPKKFRTVSAFTICLVPLICCVLMMKLDGKISLLIAYYFFYFYWGPYVCMTAICFANTAGHTKKSVVNAVNFTSYCVANIIAPQFFISSEAPGYKTGYHAILGFTSGSLVSIATYGFGCYMENKKRDEKYGPAEDNVDLDLDALDLTDKEKEKWFRYVW</sequence>
<dbReference type="Proteomes" id="UP000000707">
    <property type="component" value="Unassembled WGS sequence"/>
</dbReference>
<accession>G3AXH6</accession>
<evidence type="ECO:0000313" key="8">
    <source>
        <dbReference type="EMBL" id="EGV66382.1"/>
    </source>
</evidence>
<feature type="transmembrane region" description="Helical" evidence="6">
    <location>
        <begin position="219"/>
        <end position="239"/>
    </location>
</feature>
<gene>
    <name evidence="8" type="ORF">CANTEDRAFT_100566</name>
</gene>
<dbReference type="HOGENOM" id="CLU_001265_0_5_1"/>
<evidence type="ECO:0000313" key="9">
    <source>
        <dbReference type="Proteomes" id="UP000000707"/>
    </source>
</evidence>
<feature type="transmembrane region" description="Helical" evidence="6">
    <location>
        <begin position="444"/>
        <end position="466"/>
    </location>
</feature>
<dbReference type="Pfam" id="PF07690">
    <property type="entry name" value="MFS_1"/>
    <property type="match status" value="1"/>
</dbReference>
<feature type="transmembrane region" description="Helical" evidence="6">
    <location>
        <begin position="99"/>
        <end position="117"/>
    </location>
</feature>
<dbReference type="AlphaFoldDB" id="G3AXH6"/>
<dbReference type="InterPro" id="IPR020846">
    <property type="entry name" value="MFS_dom"/>
</dbReference>
<dbReference type="SUPFAM" id="SSF103473">
    <property type="entry name" value="MFS general substrate transporter"/>
    <property type="match status" value="1"/>
</dbReference>
<comment type="subcellular location">
    <subcellularLocation>
        <location evidence="1">Membrane</location>
        <topology evidence="1">Multi-pass membrane protein</topology>
    </subcellularLocation>
</comment>
<evidence type="ECO:0000256" key="1">
    <source>
        <dbReference type="ARBA" id="ARBA00004141"/>
    </source>
</evidence>
<evidence type="ECO:0000256" key="2">
    <source>
        <dbReference type="ARBA" id="ARBA00022448"/>
    </source>
</evidence>
<organism evidence="9">
    <name type="scientific">Candida tenuis (strain ATCC 10573 / BCRC 21748 / CBS 615 / JCM 9827 / NBRC 10315 / NRRL Y-1498 / VKM Y-70)</name>
    <name type="common">Yeast</name>
    <name type="synonym">Yamadazyma tenuis</name>
    <dbReference type="NCBI Taxonomy" id="590646"/>
    <lineage>
        <taxon>Eukaryota</taxon>
        <taxon>Fungi</taxon>
        <taxon>Dikarya</taxon>
        <taxon>Ascomycota</taxon>
        <taxon>Saccharomycotina</taxon>
        <taxon>Pichiomycetes</taxon>
        <taxon>Debaryomycetaceae</taxon>
        <taxon>Yamadazyma</taxon>
    </lineage>
</organism>
<dbReference type="RefSeq" id="XP_006683640.1">
    <property type="nucleotide sequence ID" value="XM_006683577.1"/>
</dbReference>
<feature type="transmembrane region" description="Helical" evidence="6">
    <location>
        <begin position="324"/>
        <end position="347"/>
    </location>
</feature>
<dbReference type="GO" id="GO:0016020">
    <property type="term" value="C:membrane"/>
    <property type="evidence" value="ECO:0007669"/>
    <property type="project" value="UniProtKB-SubCell"/>
</dbReference>
<feature type="transmembrane region" description="Helical" evidence="6">
    <location>
        <begin position="154"/>
        <end position="177"/>
    </location>
</feature>
<proteinExistence type="predicted"/>
<protein>
    <recommendedName>
        <fullName evidence="7">Major facilitator superfamily (MFS) profile domain-containing protein</fullName>
    </recommendedName>
</protein>
<dbReference type="PANTHER" id="PTHR43791">
    <property type="entry name" value="PERMEASE-RELATED"/>
    <property type="match status" value="1"/>
</dbReference>
<dbReference type="GO" id="GO:0022857">
    <property type="term" value="F:transmembrane transporter activity"/>
    <property type="evidence" value="ECO:0007669"/>
    <property type="project" value="InterPro"/>
</dbReference>
<dbReference type="EMBL" id="GL996510">
    <property type="protein sequence ID" value="EGV66382.1"/>
    <property type="molecule type" value="Genomic_DNA"/>
</dbReference>
<dbReference type="InterPro" id="IPR036259">
    <property type="entry name" value="MFS_trans_sf"/>
</dbReference>
<dbReference type="PANTHER" id="PTHR43791:SF41">
    <property type="entry name" value="MAJOR FACILITATOR SUPERFAMILY (MFS) PROFILE DOMAIN-CONTAINING PROTEIN"/>
    <property type="match status" value="1"/>
</dbReference>
<dbReference type="KEGG" id="cten:18245395"/>
<feature type="domain" description="Major facilitator superfamily (MFS) profile" evidence="7">
    <location>
        <begin position="62"/>
        <end position="472"/>
    </location>
</feature>
<dbReference type="Gene3D" id="1.20.1250.20">
    <property type="entry name" value="MFS general substrate transporter like domains"/>
    <property type="match status" value="1"/>
</dbReference>
<keyword evidence="5 6" id="KW-0472">Membrane</keyword>
<keyword evidence="9" id="KW-1185">Reference proteome</keyword>
<feature type="transmembrane region" description="Helical" evidence="6">
    <location>
        <begin position="129"/>
        <end position="148"/>
    </location>
</feature>
<feature type="transmembrane region" description="Helical" evidence="6">
    <location>
        <begin position="377"/>
        <end position="400"/>
    </location>
</feature>
<keyword evidence="4 6" id="KW-1133">Transmembrane helix</keyword>
<keyword evidence="3 6" id="KW-0812">Transmembrane</keyword>
<evidence type="ECO:0000256" key="4">
    <source>
        <dbReference type="ARBA" id="ARBA00022989"/>
    </source>
</evidence>
<evidence type="ECO:0000256" key="3">
    <source>
        <dbReference type="ARBA" id="ARBA00022692"/>
    </source>
</evidence>
<dbReference type="OrthoDB" id="4454541at2759"/>
<name>G3AXH6_CANTC</name>
<keyword evidence="2" id="KW-0813">Transport</keyword>
<dbReference type="GeneID" id="18245395"/>
<dbReference type="PROSITE" id="PS50850">
    <property type="entry name" value="MFS"/>
    <property type="match status" value="1"/>
</dbReference>
<feature type="transmembrane region" description="Helical" evidence="6">
    <location>
        <begin position="354"/>
        <end position="371"/>
    </location>
</feature>
<dbReference type="InterPro" id="IPR011701">
    <property type="entry name" value="MFS"/>
</dbReference>
<feature type="transmembrane region" description="Helical" evidence="6">
    <location>
        <begin position="412"/>
        <end position="432"/>
    </location>
</feature>
<feature type="transmembrane region" description="Helical" evidence="6">
    <location>
        <begin position="189"/>
        <end position="207"/>
    </location>
</feature>
<feature type="transmembrane region" description="Helical" evidence="6">
    <location>
        <begin position="288"/>
        <end position="312"/>
    </location>
</feature>
<feature type="transmembrane region" description="Helical" evidence="6">
    <location>
        <begin position="60"/>
        <end position="79"/>
    </location>
</feature>
<dbReference type="eggNOG" id="KOG2533">
    <property type="taxonomic scope" value="Eukaryota"/>
</dbReference>
<evidence type="ECO:0000259" key="7">
    <source>
        <dbReference type="PROSITE" id="PS50850"/>
    </source>
</evidence>
<evidence type="ECO:0000256" key="6">
    <source>
        <dbReference type="SAM" id="Phobius"/>
    </source>
</evidence>
<reference evidence="8 9" key="1">
    <citation type="journal article" date="2011" name="Proc. Natl. Acad. Sci. U.S.A.">
        <title>Comparative genomics of xylose-fermenting fungi for enhanced biofuel production.</title>
        <authorList>
            <person name="Wohlbach D.J."/>
            <person name="Kuo A."/>
            <person name="Sato T.K."/>
            <person name="Potts K.M."/>
            <person name="Salamov A.A."/>
            <person name="LaButti K.M."/>
            <person name="Sun H."/>
            <person name="Clum A."/>
            <person name="Pangilinan J.L."/>
            <person name="Lindquist E.A."/>
            <person name="Lucas S."/>
            <person name="Lapidus A."/>
            <person name="Jin M."/>
            <person name="Gunawan C."/>
            <person name="Balan V."/>
            <person name="Dale B.E."/>
            <person name="Jeffries T.W."/>
            <person name="Zinkel R."/>
            <person name="Barry K.W."/>
            <person name="Grigoriev I.V."/>
            <person name="Gasch A.P."/>
        </authorList>
    </citation>
    <scope>NUCLEOTIDE SEQUENCE [LARGE SCALE GENOMIC DNA]</scope>
    <source>
        <strain evidence="9">ATCC 10573 / BCRC 21748 / CBS 615 / JCM 9827 / NBRC 10315 / NRRL Y-1498 / VKM Y-70</strain>
    </source>
</reference>
<evidence type="ECO:0000256" key="5">
    <source>
        <dbReference type="ARBA" id="ARBA00023136"/>
    </source>
</evidence>